<proteinExistence type="predicted"/>
<dbReference type="AlphaFoldDB" id="A0A1I6FG58"/>
<sequence>MPKSDLTGFCRFADGRANQQKYRQKLLLCPNGH</sequence>
<protein>
    <submittedName>
        <fullName evidence="1">Uncharacterized protein</fullName>
    </submittedName>
</protein>
<dbReference type="STRING" id="84724.SAMN04488564_11638"/>
<dbReference type="EMBL" id="FOYL01000016">
    <property type="protein sequence ID" value="SFR28930.1"/>
    <property type="molecule type" value="Genomic_DNA"/>
</dbReference>
<dbReference type="Proteomes" id="UP000198583">
    <property type="component" value="Unassembled WGS sequence"/>
</dbReference>
<reference evidence="2" key="1">
    <citation type="submission" date="2016-10" db="EMBL/GenBank/DDBJ databases">
        <authorList>
            <person name="Varghese N."/>
            <person name="Submissions S."/>
        </authorList>
    </citation>
    <scope>NUCLEOTIDE SEQUENCE [LARGE SCALE GENOMIC DNA]</scope>
    <source>
        <strain evidence="2">DSM 44232</strain>
    </source>
</reference>
<organism evidence="1 2">
    <name type="scientific">Lentzea waywayandensis</name>
    <dbReference type="NCBI Taxonomy" id="84724"/>
    <lineage>
        <taxon>Bacteria</taxon>
        <taxon>Bacillati</taxon>
        <taxon>Actinomycetota</taxon>
        <taxon>Actinomycetes</taxon>
        <taxon>Pseudonocardiales</taxon>
        <taxon>Pseudonocardiaceae</taxon>
        <taxon>Lentzea</taxon>
    </lineage>
</organism>
<gene>
    <name evidence="1" type="ORF">SAMN04488564_11638</name>
</gene>
<accession>A0A1I6FG58</accession>
<evidence type="ECO:0000313" key="2">
    <source>
        <dbReference type="Proteomes" id="UP000198583"/>
    </source>
</evidence>
<evidence type="ECO:0000313" key="1">
    <source>
        <dbReference type="EMBL" id="SFR28930.1"/>
    </source>
</evidence>
<keyword evidence="2" id="KW-1185">Reference proteome</keyword>
<name>A0A1I6FG58_9PSEU</name>